<gene>
    <name evidence="1" type="ORF">QAD02_000706</name>
</gene>
<comment type="caution">
    <text evidence="1">The sequence shown here is derived from an EMBL/GenBank/DDBJ whole genome shotgun (WGS) entry which is preliminary data.</text>
</comment>
<proteinExistence type="predicted"/>
<reference evidence="1" key="1">
    <citation type="submission" date="2023-04" db="EMBL/GenBank/DDBJ databases">
        <title>A chromosome-level genome assembly of the parasitoid wasp Eretmocerus hayati.</title>
        <authorList>
            <person name="Zhong Y."/>
            <person name="Liu S."/>
            <person name="Liu Y."/>
        </authorList>
    </citation>
    <scope>NUCLEOTIDE SEQUENCE</scope>
    <source>
        <strain evidence="1">ZJU_SS_LIU_2023</strain>
    </source>
</reference>
<organism evidence="1 2">
    <name type="scientific">Eretmocerus hayati</name>
    <dbReference type="NCBI Taxonomy" id="131215"/>
    <lineage>
        <taxon>Eukaryota</taxon>
        <taxon>Metazoa</taxon>
        <taxon>Ecdysozoa</taxon>
        <taxon>Arthropoda</taxon>
        <taxon>Hexapoda</taxon>
        <taxon>Insecta</taxon>
        <taxon>Pterygota</taxon>
        <taxon>Neoptera</taxon>
        <taxon>Endopterygota</taxon>
        <taxon>Hymenoptera</taxon>
        <taxon>Apocrita</taxon>
        <taxon>Proctotrupomorpha</taxon>
        <taxon>Chalcidoidea</taxon>
        <taxon>Aphelinidae</taxon>
        <taxon>Aphelininae</taxon>
        <taxon>Eretmocerus</taxon>
    </lineage>
</organism>
<sequence length="179" mass="19859">MDPFAFTTDKESDEENSFAEEARRQTELYKQQTLIRIMQKPQSSDDESLNGDEIKDTDLSSENESTSDARKRKGNAREKERDPPPKKPKRVGSKSTGKCDSGIALLHGKISPKKEGKNVFPPLGATAGPSNDLIDVNWDEIEESFVEENTSAQNTLGPVRFERNGQNNEKSSNAGTARN</sequence>
<dbReference type="EMBL" id="CM056743">
    <property type="protein sequence ID" value="KAJ8669447.1"/>
    <property type="molecule type" value="Genomic_DNA"/>
</dbReference>
<evidence type="ECO:0000313" key="1">
    <source>
        <dbReference type="EMBL" id="KAJ8669447.1"/>
    </source>
</evidence>
<dbReference type="Proteomes" id="UP001239111">
    <property type="component" value="Chromosome 3"/>
</dbReference>
<name>A0ACC2NGU9_9HYME</name>
<keyword evidence="2" id="KW-1185">Reference proteome</keyword>
<protein>
    <submittedName>
        <fullName evidence="1">Uncharacterized protein</fullName>
    </submittedName>
</protein>
<evidence type="ECO:0000313" key="2">
    <source>
        <dbReference type="Proteomes" id="UP001239111"/>
    </source>
</evidence>
<accession>A0ACC2NGU9</accession>